<dbReference type="GO" id="GO:0008270">
    <property type="term" value="F:zinc ion binding"/>
    <property type="evidence" value="ECO:0007669"/>
    <property type="project" value="InterPro"/>
</dbReference>
<evidence type="ECO:0000313" key="10">
    <source>
        <dbReference type="Proteomes" id="UP000308549"/>
    </source>
</evidence>
<dbReference type="GO" id="GO:0016491">
    <property type="term" value="F:oxidoreductase activity"/>
    <property type="evidence" value="ECO:0007669"/>
    <property type="project" value="UniProtKB-KW"/>
</dbReference>
<feature type="domain" description="Xylanolytic transcriptional activator regulatory" evidence="8">
    <location>
        <begin position="506"/>
        <end position="577"/>
    </location>
</feature>
<evidence type="ECO:0000256" key="7">
    <source>
        <dbReference type="SAM" id="MobiDB-lite"/>
    </source>
</evidence>
<dbReference type="SUPFAM" id="SSF51430">
    <property type="entry name" value="NAD(P)-linked oxidoreductase"/>
    <property type="match status" value="1"/>
</dbReference>
<proteinExistence type="predicted"/>
<comment type="caution">
    <text evidence="9">The sequence shown here is derived from an EMBL/GenBank/DDBJ whole genome shotgun (WGS) entry which is preliminary data.</text>
</comment>
<name>A0A4U0TLT3_9PEZI</name>
<reference evidence="9 10" key="1">
    <citation type="submission" date="2017-03" db="EMBL/GenBank/DDBJ databases">
        <title>Genomes of endolithic fungi from Antarctica.</title>
        <authorList>
            <person name="Coleine C."/>
            <person name="Masonjones S."/>
            <person name="Stajich J.E."/>
        </authorList>
    </citation>
    <scope>NUCLEOTIDE SEQUENCE [LARGE SCALE GENOMIC DNA]</scope>
    <source>
        <strain evidence="9 10">CCFEE 6315</strain>
    </source>
</reference>
<keyword evidence="2" id="KW-0560">Oxidoreductase</keyword>
<dbReference type="InterPro" id="IPR023210">
    <property type="entry name" value="NADP_OxRdtase_dom"/>
</dbReference>
<feature type="region of interest" description="Disordered" evidence="7">
    <location>
        <begin position="334"/>
        <end position="353"/>
    </location>
</feature>
<keyword evidence="5" id="KW-0804">Transcription</keyword>
<evidence type="ECO:0000256" key="3">
    <source>
        <dbReference type="ARBA" id="ARBA00023015"/>
    </source>
</evidence>
<organism evidence="9 10">
    <name type="scientific">Salinomyces thailandicus</name>
    <dbReference type="NCBI Taxonomy" id="706561"/>
    <lineage>
        <taxon>Eukaryota</taxon>
        <taxon>Fungi</taxon>
        <taxon>Dikarya</taxon>
        <taxon>Ascomycota</taxon>
        <taxon>Pezizomycotina</taxon>
        <taxon>Dothideomycetes</taxon>
        <taxon>Dothideomycetidae</taxon>
        <taxon>Mycosphaerellales</taxon>
        <taxon>Teratosphaeriaceae</taxon>
        <taxon>Salinomyces</taxon>
    </lineage>
</organism>
<dbReference type="CDD" id="cd12148">
    <property type="entry name" value="fungal_TF_MHR"/>
    <property type="match status" value="1"/>
</dbReference>
<keyword evidence="6" id="KW-0539">Nucleus</keyword>
<evidence type="ECO:0000259" key="8">
    <source>
        <dbReference type="SMART" id="SM00906"/>
    </source>
</evidence>
<dbReference type="GO" id="GO:0006351">
    <property type="term" value="P:DNA-templated transcription"/>
    <property type="evidence" value="ECO:0007669"/>
    <property type="project" value="InterPro"/>
</dbReference>
<dbReference type="InterPro" id="IPR036812">
    <property type="entry name" value="NAD(P)_OxRdtase_dom_sf"/>
</dbReference>
<dbReference type="Proteomes" id="UP000308549">
    <property type="component" value="Unassembled WGS sequence"/>
</dbReference>
<feature type="region of interest" description="Disordered" evidence="7">
    <location>
        <begin position="366"/>
        <end position="389"/>
    </location>
</feature>
<evidence type="ECO:0000256" key="2">
    <source>
        <dbReference type="ARBA" id="ARBA00023002"/>
    </source>
</evidence>
<feature type="compositionally biased region" description="Low complexity" evidence="7">
    <location>
        <begin position="371"/>
        <end position="383"/>
    </location>
</feature>
<dbReference type="PANTHER" id="PTHR47171">
    <property type="entry name" value="FARA-RELATED"/>
    <property type="match status" value="1"/>
</dbReference>
<evidence type="ECO:0000256" key="5">
    <source>
        <dbReference type="ARBA" id="ARBA00023163"/>
    </source>
</evidence>
<dbReference type="AlphaFoldDB" id="A0A4U0TLT3"/>
<dbReference type="Pfam" id="PF00248">
    <property type="entry name" value="Aldo_ket_red"/>
    <property type="match status" value="1"/>
</dbReference>
<evidence type="ECO:0000256" key="4">
    <source>
        <dbReference type="ARBA" id="ARBA00023125"/>
    </source>
</evidence>
<dbReference type="OrthoDB" id="10031947at2759"/>
<evidence type="ECO:0000256" key="1">
    <source>
        <dbReference type="ARBA" id="ARBA00022833"/>
    </source>
</evidence>
<evidence type="ECO:0000313" key="9">
    <source>
        <dbReference type="EMBL" id="TKA22692.1"/>
    </source>
</evidence>
<dbReference type="CDD" id="cd19077">
    <property type="entry name" value="AKR_AKR8A1-2"/>
    <property type="match status" value="1"/>
</dbReference>
<accession>A0A4U0TLT3</accession>
<dbReference type="InterPro" id="IPR007219">
    <property type="entry name" value="XnlR_reg_dom"/>
</dbReference>
<dbReference type="Pfam" id="PF04082">
    <property type="entry name" value="Fungal_trans"/>
    <property type="match status" value="1"/>
</dbReference>
<sequence length="889" mass="97654">MGIKIAGKPIGPIGFGMAGFLQPNRQIPTEHAITTMKAALEAGATCWNAGEIHGKPDFNSLHLLNAYFTKYPEDAAKVFISVKACFDMASARAMNDTEGVKKSINHCLDILDGKCRTDLLEAARGDPDVPIEETVGAIAEFVKAGQVGSIGLSECSAATIKKAVAVHPIAGVEVEVSLFETGIFTNGVAQTCKEYKIPIFAYCPLNRGFLTGQLRKYEDMPENDIRRHFPRFQPDVFGENLKLKEENMTVVELTDEELEEIDEVLKSVEVKGGRVPEKFARFLEVCVHFTNSDHDGDNDGDDGEQTVGDKDLAETPSSAGGKRFISDLNPEAAFLNRPSSHDADSQRPPNDDIGIWVDRQEWEALLRQKKQSSSSGNRSAQASTTPVEKPHAAALSSLIDVYFQRIHPFLPLVDETEFREQHAAGLVPEPLAYAVCLVAAKDPLAEQHLRLGQSSAPLPPREYCSRLHAAVMGFLRGPCRYDKVTLIRILTLTSMHNEGADVAEDASMLLSQAMHHAQTLGIHLGQQSSTSTGNDLAMKRLFWCLYALDRANSSMNGRPIIMSDADIAIEPFTPGESGYPAFEAWLRITDLLNKIIGFYRPRVSTDITGWEDHFPGLEEIFDDARAWNLPQSQQATLHLFYLCIAVLSHRSRGIKQISRSVHSSIRQRLCANEVIRLMESSFGKELNGLPFIPYSVSLALSVAYQHLRQSQFQHQQEDARSVVRQCTKILHNLRRTWSSADAMAALAQKVLDELDRAPSLASFRVKRVPAGIGNNVTRAGGAGAEGYEPCMPTITGERSGLTDPIPHAEGGVTAGVANGTSAQQVSAATETSMLQQPQDSQAEIDLFNGMDDIFGTYLDPNYPNLEDFSFVDNMQPFDWSAMAQQGTYG</sequence>
<keyword evidence="1" id="KW-0862">Zinc</keyword>
<keyword evidence="3" id="KW-0805">Transcription regulation</keyword>
<keyword evidence="10" id="KW-1185">Reference proteome</keyword>
<dbReference type="SMART" id="SM00906">
    <property type="entry name" value="Fungal_trans"/>
    <property type="match status" value="1"/>
</dbReference>
<dbReference type="GO" id="GO:0003677">
    <property type="term" value="F:DNA binding"/>
    <property type="evidence" value="ECO:0007669"/>
    <property type="project" value="UniProtKB-KW"/>
</dbReference>
<gene>
    <name evidence="9" type="ORF">B0A50_07785</name>
</gene>
<keyword evidence="4" id="KW-0238">DNA-binding</keyword>
<dbReference type="EMBL" id="NAJL01000068">
    <property type="protein sequence ID" value="TKA22692.1"/>
    <property type="molecule type" value="Genomic_DNA"/>
</dbReference>
<dbReference type="Gene3D" id="3.20.20.100">
    <property type="entry name" value="NADP-dependent oxidoreductase domain"/>
    <property type="match status" value="1"/>
</dbReference>
<protein>
    <recommendedName>
        <fullName evidence="8">Xylanolytic transcriptional activator regulatory domain-containing protein</fullName>
    </recommendedName>
</protein>
<evidence type="ECO:0000256" key="6">
    <source>
        <dbReference type="ARBA" id="ARBA00023242"/>
    </source>
</evidence>
<dbReference type="InterPro" id="IPR052073">
    <property type="entry name" value="Amide_Lactam_Regulators"/>
</dbReference>
<dbReference type="PANTHER" id="PTHR47171:SF6">
    <property type="entry name" value="SPECIFIC TRANSCRIPTION FACTOR, PUTATIVE (AFU_ORTHOLOGUE AFUA_2G06130)-RELATED"/>
    <property type="match status" value="1"/>
</dbReference>
<feature type="region of interest" description="Disordered" evidence="7">
    <location>
        <begin position="291"/>
        <end position="324"/>
    </location>
</feature>